<feature type="transmembrane region" description="Helical" evidence="1">
    <location>
        <begin position="43"/>
        <end position="61"/>
    </location>
</feature>
<feature type="transmembrane region" description="Helical" evidence="1">
    <location>
        <begin position="94"/>
        <end position="111"/>
    </location>
</feature>
<reference evidence="2 3" key="1">
    <citation type="submission" date="2018-06" db="EMBL/GenBank/DDBJ databases">
        <title>Comparative genomics reveals the genomic features of Rhizophagus irregularis, R. cerebriforme, R. diaphanum and Gigaspora rosea, and their symbiotic lifestyle signature.</title>
        <authorList>
            <person name="Morin E."/>
            <person name="San Clemente H."/>
            <person name="Chen E.C.H."/>
            <person name="De La Providencia I."/>
            <person name="Hainaut M."/>
            <person name="Kuo A."/>
            <person name="Kohler A."/>
            <person name="Murat C."/>
            <person name="Tang N."/>
            <person name="Roy S."/>
            <person name="Loubradou J."/>
            <person name="Henrissat B."/>
            <person name="Grigoriev I.V."/>
            <person name="Corradi N."/>
            <person name="Roux C."/>
            <person name="Martin F.M."/>
        </authorList>
    </citation>
    <scope>NUCLEOTIDE SEQUENCE [LARGE SCALE GENOMIC DNA]</scope>
    <source>
        <strain evidence="2 3">DAOM 194757</strain>
    </source>
</reference>
<name>A0A397U916_9GLOM</name>
<sequence length="183" mass="20856">MDLFLILLNGSNNKSELPWPITLFGTTLYVAMLYFIPSGKITIVQAAQFGVYFFLLISMYISCLENGFQTLSHANFFAVPPFGYIFVSKSFGRMTTIIVCVIYVISFVQSIGKEIPISLSATGWVICDVYILCFVYFLFVAYEQEFHYNQERMQKSLDEARSAETAKSMFISNVSHEILDLMD</sequence>
<feature type="transmembrane region" description="Helical" evidence="1">
    <location>
        <begin position="17"/>
        <end position="36"/>
    </location>
</feature>
<dbReference type="EMBL" id="QKWP01001961">
    <property type="protein sequence ID" value="RIB05558.1"/>
    <property type="molecule type" value="Genomic_DNA"/>
</dbReference>
<feature type="transmembrane region" description="Helical" evidence="1">
    <location>
        <begin position="123"/>
        <end position="142"/>
    </location>
</feature>
<evidence type="ECO:0000256" key="1">
    <source>
        <dbReference type="SAM" id="Phobius"/>
    </source>
</evidence>
<dbReference type="STRING" id="44941.A0A397U916"/>
<proteinExistence type="predicted"/>
<evidence type="ECO:0000313" key="2">
    <source>
        <dbReference type="EMBL" id="RIB05558.1"/>
    </source>
</evidence>
<keyword evidence="1" id="KW-0812">Transmembrane</keyword>
<accession>A0A397U916</accession>
<comment type="caution">
    <text evidence="2">The sequence shown here is derived from an EMBL/GenBank/DDBJ whole genome shotgun (WGS) entry which is preliminary data.</text>
</comment>
<dbReference type="OrthoDB" id="10493386at2759"/>
<dbReference type="AlphaFoldDB" id="A0A397U916"/>
<protein>
    <submittedName>
        <fullName evidence="2">Uncharacterized protein</fullName>
    </submittedName>
</protein>
<gene>
    <name evidence="2" type="ORF">C2G38_2118097</name>
</gene>
<keyword evidence="1" id="KW-0472">Membrane</keyword>
<evidence type="ECO:0000313" key="3">
    <source>
        <dbReference type="Proteomes" id="UP000266673"/>
    </source>
</evidence>
<dbReference type="Proteomes" id="UP000266673">
    <property type="component" value="Unassembled WGS sequence"/>
</dbReference>
<keyword evidence="1" id="KW-1133">Transmembrane helix</keyword>
<keyword evidence="3" id="KW-1185">Reference proteome</keyword>
<organism evidence="2 3">
    <name type="scientific">Gigaspora rosea</name>
    <dbReference type="NCBI Taxonomy" id="44941"/>
    <lineage>
        <taxon>Eukaryota</taxon>
        <taxon>Fungi</taxon>
        <taxon>Fungi incertae sedis</taxon>
        <taxon>Mucoromycota</taxon>
        <taxon>Glomeromycotina</taxon>
        <taxon>Glomeromycetes</taxon>
        <taxon>Diversisporales</taxon>
        <taxon>Gigasporaceae</taxon>
        <taxon>Gigaspora</taxon>
    </lineage>
</organism>